<dbReference type="EMBL" id="JAAMPC010000014">
    <property type="protein sequence ID" value="KAG2265973.1"/>
    <property type="molecule type" value="Genomic_DNA"/>
</dbReference>
<organism evidence="2 3">
    <name type="scientific">Brassica carinata</name>
    <name type="common">Ethiopian mustard</name>
    <name type="synonym">Abyssinian cabbage</name>
    <dbReference type="NCBI Taxonomy" id="52824"/>
    <lineage>
        <taxon>Eukaryota</taxon>
        <taxon>Viridiplantae</taxon>
        <taxon>Streptophyta</taxon>
        <taxon>Embryophyta</taxon>
        <taxon>Tracheophyta</taxon>
        <taxon>Spermatophyta</taxon>
        <taxon>Magnoliopsida</taxon>
        <taxon>eudicotyledons</taxon>
        <taxon>Gunneridae</taxon>
        <taxon>Pentapetalae</taxon>
        <taxon>rosids</taxon>
        <taxon>malvids</taxon>
        <taxon>Brassicales</taxon>
        <taxon>Brassicaceae</taxon>
        <taxon>Brassiceae</taxon>
        <taxon>Brassica</taxon>
    </lineage>
</organism>
<keyword evidence="3" id="KW-1185">Reference proteome</keyword>
<proteinExistence type="predicted"/>
<dbReference type="AlphaFoldDB" id="A0A8X7Q9W3"/>
<evidence type="ECO:0000313" key="2">
    <source>
        <dbReference type="EMBL" id="KAG2265973.1"/>
    </source>
</evidence>
<reference evidence="2 3" key="1">
    <citation type="submission" date="2020-02" db="EMBL/GenBank/DDBJ databases">
        <authorList>
            <person name="Ma Q."/>
            <person name="Huang Y."/>
            <person name="Song X."/>
            <person name="Pei D."/>
        </authorList>
    </citation>
    <scope>NUCLEOTIDE SEQUENCE [LARGE SCALE GENOMIC DNA]</scope>
    <source>
        <strain evidence="2">Sxm20200214</strain>
        <tissue evidence="2">Leaf</tissue>
    </source>
</reference>
<evidence type="ECO:0000313" key="3">
    <source>
        <dbReference type="Proteomes" id="UP000886595"/>
    </source>
</evidence>
<gene>
    <name evidence="2" type="ORF">Bca52824_073052</name>
</gene>
<name>A0A8X7Q9W3_BRACI</name>
<evidence type="ECO:0000256" key="1">
    <source>
        <dbReference type="SAM" id="MobiDB-lite"/>
    </source>
</evidence>
<feature type="region of interest" description="Disordered" evidence="1">
    <location>
        <begin position="94"/>
        <end position="121"/>
    </location>
</feature>
<dbReference type="Proteomes" id="UP000886595">
    <property type="component" value="Unassembled WGS sequence"/>
</dbReference>
<comment type="caution">
    <text evidence="2">The sequence shown here is derived from an EMBL/GenBank/DDBJ whole genome shotgun (WGS) entry which is preliminary data.</text>
</comment>
<feature type="compositionally biased region" description="Basic residues" evidence="1">
    <location>
        <begin position="101"/>
        <end position="112"/>
    </location>
</feature>
<protein>
    <submittedName>
        <fullName evidence="2">Uncharacterized protein</fullName>
    </submittedName>
</protein>
<accession>A0A8X7Q9W3</accession>
<sequence>MYGAEENDGNMKEERREGLGLDHWKLTTDFLEEMRWMKIKRQDHVEGGPGQNQRRVSVVIIARRLRAGTESLSDAVEGGRGRCLLRVGIEREKVIPDEKKSSRHKGHSRSRSRSREEEFKR</sequence>